<dbReference type="EMBL" id="UYRS01018880">
    <property type="protein sequence ID" value="VDK40943.1"/>
    <property type="molecule type" value="Genomic_DNA"/>
</dbReference>
<dbReference type="OrthoDB" id="10023235at2759"/>
<name>A0A0R3WDB0_TAEAS</name>
<evidence type="ECO:0000313" key="3">
    <source>
        <dbReference type="WBParaSite" id="TASK_0000874501-mRNA-1"/>
    </source>
</evidence>
<dbReference type="Proteomes" id="UP000282613">
    <property type="component" value="Unassembled WGS sequence"/>
</dbReference>
<dbReference type="STRING" id="60517.A0A0R3WDB0"/>
<protein>
    <submittedName>
        <fullName evidence="3">TNase-like domain-containing protein</fullName>
    </submittedName>
</protein>
<evidence type="ECO:0000313" key="1">
    <source>
        <dbReference type="EMBL" id="VDK40943.1"/>
    </source>
</evidence>
<accession>A0A0R3WDB0</accession>
<dbReference type="AlphaFoldDB" id="A0A0R3WDB0"/>
<evidence type="ECO:0000313" key="2">
    <source>
        <dbReference type="Proteomes" id="UP000282613"/>
    </source>
</evidence>
<dbReference type="WBParaSite" id="TASK_0000874501-mRNA-1">
    <property type="protein sequence ID" value="TASK_0000874501-mRNA-1"/>
    <property type="gene ID" value="TASK_0000874501"/>
</dbReference>
<dbReference type="SUPFAM" id="SSF50199">
    <property type="entry name" value="Staphylococcal nuclease"/>
    <property type="match status" value="1"/>
</dbReference>
<reference evidence="3" key="1">
    <citation type="submission" date="2017-02" db="UniProtKB">
        <authorList>
            <consortium name="WormBaseParasite"/>
        </authorList>
    </citation>
    <scope>IDENTIFICATION</scope>
</reference>
<reference evidence="1 2" key="2">
    <citation type="submission" date="2018-11" db="EMBL/GenBank/DDBJ databases">
        <authorList>
            <consortium name="Pathogen Informatics"/>
        </authorList>
    </citation>
    <scope>NUCLEOTIDE SEQUENCE [LARGE SCALE GENOMIC DNA]</scope>
</reference>
<keyword evidence="2" id="KW-1185">Reference proteome</keyword>
<dbReference type="Gene3D" id="2.40.50.90">
    <property type="match status" value="1"/>
</dbReference>
<proteinExistence type="predicted"/>
<dbReference type="InterPro" id="IPR035437">
    <property type="entry name" value="SNase_OB-fold_sf"/>
</dbReference>
<organism evidence="3">
    <name type="scientific">Taenia asiatica</name>
    <name type="common">Asian tapeworm</name>
    <dbReference type="NCBI Taxonomy" id="60517"/>
    <lineage>
        <taxon>Eukaryota</taxon>
        <taxon>Metazoa</taxon>
        <taxon>Spiralia</taxon>
        <taxon>Lophotrochozoa</taxon>
        <taxon>Platyhelminthes</taxon>
        <taxon>Cestoda</taxon>
        <taxon>Eucestoda</taxon>
        <taxon>Cyclophyllidea</taxon>
        <taxon>Taeniidae</taxon>
        <taxon>Taenia</taxon>
    </lineage>
</organism>
<gene>
    <name evidence="1" type="ORF">TASK_LOCUS8746</name>
</gene>
<sequence>MAMAPPPIVCGLGKFVISGDTIVIRDRAQDGPPSTRTILLAHIVCPKVAKRASVSRQPTLDEPFGWMAREFVRSTVIGKVVYYTVVKEIGGGRAYGWIYLGDGWVLLAPLIAL</sequence>